<reference evidence="2" key="1">
    <citation type="submission" date="2015-12" db="EMBL/GenBank/DDBJ databases">
        <authorList>
            <person name="Tikhonova T.V."/>
            <person name="Pavlov A.R."/>
            <person name="Beletsky A.V."/>
            <person name="Mardanov A.V."/>
            <person name="Sorokin D.Y."/>
            <person name="Ravin N.V."/>
            <person name="Popov V.O."/>
        </authorList>
    </citation>
    <scope>NUCLEOTIDE SEQUENCE</scope>
    <source>
        <strain evidence="2">DSM 14787</strain>
    </source>
</reference>
<evidence type="ECO:0000313" key="3">
    <source>
        <dbReference type="Proteomes" id="UP000010809"/>
    </source>
</evidence>
<feature type="region of interest" description="Disordered" evidence="1">
    <location>
        <begin position="1"/>
        <end position="21"/>
    </location>
</feature>
<dbReference type="AlphaFoldDB" id="L0DUQ7"/>
<dbReference type="PATRIC" id="fig|1255043.3.peg.1048"/>
<feature type="compositionally biased region" description="Basic and acidic residues" evidence="1">
    <location>
        <begin position="1"/>
        <end position="10"/>
    </location>
</feature>
<dbReference type="KEGG" id="tni:TVNIR_1041"/>
<dbReference type="EMBL" id="CP003989">
    <property type="protein sequence ID" value="AGA32725.1"/>
    <property type="molecule type" value="Genomic_DNA"/>
</dbReference>
<evidence type="ECO:0000313" key="2">
    <source>
        <dbReference type="EMBL" id="AGA32725.1"/>
    </source>
</evidence>
<keyword evidence="3" id="KW-1185">Reference proteome</keyword>
<name>L0DUQ7_THIND</name>
<dbReference type="STRING" id="1255043.TVNIR_1041"/>
<organism evidence="2 3">
    <name type="scientific">Thioalkalivibrio nitratireducens (strain DSM 14787 / UNIQEM 213 / ALEN2)</name>
    <dbReference type="NCBI Taxonomy" id="1255043"/>
    <lineage>
        <taxon>Bacteria</taxon>
        <taxon>Pseudomonadati</taxon>
        <taxon>Pseudomonadota</taxon>
        <taxon>Gammaproteobacteria</taxon>
        <taxon>Chromatiales</taxon>
        <taxon>Ectothiorhodospiraceae</taxon>
        <taxon>Thioalkalivibrio</taxon>
    </lineage>
</organism>
<gene>
    <name evidence="2" type="ordered locus">TVNIR_1041</name>
</gene>
<sequence>MCSRDARDGSPGHLPAGEGFGAPRYYVRSGTGLEQLGAGGGAPAAFQPLIRGFRP</sequence>
<accession>L0DUQ7</accession>
<dbReference type="HOGENOM" id="CLU_3067264_0_0_6"/>
<dbReference type="Proteomes" id="UP000010809">
    <property type="component" value="Chromosome"/>
</dbReference>
<proteinExistence type="predicted"/>
<evidence type="ECO:0000256" key="1">
    <source>
        <dbReference type="SAM" id="MobiDB-lite"/>
    </source>
</evidence>
<protein>
    <submittedName>
        <fullName evidence="2">Uncharacterized protein</fullName>
    </submittedName>
</protein>